<dbReference type="InterPro" id="IPR036388">
    <property type="entry name" value="WH-like_DNA-bd_sf"/>
</dbReference>
<keyword evidence="2" id="KW-1185">Reference proteome</keyword>
<dbReference type="AlphaFoldDB" id="A0A5E4MME1"/>
<dbReference type="SUPFAM" id="SSF46785">
    <property type="entry name" value="Winged helix' DNA-binding domain"/>
    <property type="match status" value="1"/>
</dbReference>
<protein>
    <submittedName>
        <fullName evidence="1">Winged helix-turn-helix DNA-binding domain</fullName>
    </submittedName>
</protein>
<dbReference type="EMBL" id="CABPRJ010000521">
    <property type="protein sequence ID" value="VVC30530.1"/>
    <property type="molecule type" value="Genomic_DNA"/>
</dbReference>
<dbReference type="Gene3D" id="1.10.10.10">
    <property type="entry name" value="Winged helix-like DNA-binding domain superfamily/Winged helix DNA-binding domain"/>
    <property type="match status" value="1"/>
</dbReference>
<keyword evidence="1" id="KW-0238">DNA-binding</keyword>
<sequence>MTKISEKPKLILRKTLKNVIIDRYNVLNEHNYFLDLSKYCILTNSTVKRQNVIKKSYKNKCDPLPDWLKDHNLSSEEEDDVEEKSISQLLIMEFQKDSANSYKVCPPFDWVHLIYLTVKNFPKEYVTCHDIHTFCRHWFPFYFNKSWINSILSTLNCPSNEYFNYSSSLLGKESVQWTVNIESVNTLEDSLKSIVKKYEKKIKSAMRYPDKLPTILKGYGVHYLGYKHFNS</sequence>
<name>A0A5E4MME1_9HEMI</name>
<evidence type="ECO:0000313" key="1">
    <source>
        <dbReference type="EMBL" id="VVC30530.1"/>
    </source>
</evidence>
<reference evidence="1 2" key="1">
    <citation type="submission" date="2019-08" db="EMBL/GenBank/DDBJ databases">
        <authorList>
            <person name="Alioto T."/>
            <person name="Alioto T."/>
            <person name="Gomez Garrido J."/>
        </authorList>
    </citation>
    <scope>NUCLEOTIDE SEQUENCE [LARGE SCALE GENOMIC DNA]</scope>
</reference>
<organism evidence="1 2">
    <name type="scientific">Cinara cedri</name>
    <dbReference type="NCBI Taxonomy" id="506608"/>
    <lineage>
        <taxon>Eukaryota</taxon>
        <taxon>Metazoa</taxon>
        <taxon>Ecdysozoa</taxon>
        <taxon>Arthropoda</taxon>
        <taxon>Hexapoda</taxon>
        <taxon>Insecta</taxon>
        <taxon>Pterygota</taxon>
        <taxon>Neoptera</taxon>
        <taxon>Paraneoptera</taxon>
        <taxon>Hemiptera</taxon>
        <taxon>Sternorrhyncha</taxon>
        <taxon>Aphidomorpha</taxon>
        <taxon>Aphidoidea</taxon>
        <taxon>Aphididae</taxon>
        <taxon>Lachninae</taxon>
        <taxon>Cinara</taxon>
    </lineage>
</organism>
<dbReference type="GO" id="GO:0003677">
    <property type="term" value="F:DNA binding"/>
    <property type="evidence" value="ECO:0007669"/>
    <property type="project" value="UniProtKB-KW"/>
</dbReference>
<accession>A0A5E4MME1</accession>
<proteinExistence type="predicted"/>
<gene>
    <name evidence="1" type="ORF">CINCED_3A001269</name>
</gene>
<evidence type="ECO:0000313" key="2">
    <source>
        <dbReference type="Proteomes" id="UP000325440"/>
    </source>
</evidence>
<dbReference type="OrthoDB" id="6610644at2759"/>
<dbReference type="InterPro" id="IPR036390">
    <property type="entry name" value="WH_DNA-bd_sf"/>
</dbReference>
<dbReference type="Proteomes" id="UP000325440">
    <property type="component" value="Unassembled WGS sequence"/>
</dbReference>